<organism evidence="1 5">
    <name type="scientific">Adineta steineri</name>
    <dbReference type="NCBI Taxonomy" id="433720"/>
    <lineage>
        <taxon>Eukaryota</taxon>
        <taxon>Metazoa</taxon>
        <taxon>Spiralia</taxon>
        <taxon>Gnathifera</taxon>
        <taxon>Rotifera</taxon>
        <taxon>Eurotatoria</taxon>
        <taxon>Bdelloidea</taxon>
        <taxon>Adinetida</taxon>
        <taxon>Adinetidae</taxon>
        <taxon>Adineta</taxon>
    </lineage>
</organism>
<keyword evidence="4" id="KW-1185">Reference proteome</keyword>
<dbReference type="Proteomes" id="UP000663877">
    <property type="component" value="Unassembled WGS sequence"/>
</dbReference>
<evidence type="ECO:0000313" key="5">
    <source>
        <dbReference type="Proteomes" id="UP000663877"/>
    </source>
</evidence>
<protein>
    <submittedName>
        <fullName evidence="1">Uncharacterized protein</fullName>
    </submittedName>
</protein>
<evidence type="ECO:0000313" key="2">
    <source>
        <dbReference type="EMBL" id="CAF1199422.1"/>
    </source>
</evidence>
<dbReference type="EMBL" id="CAJNOM010000205">
    <property type="protein sequence ID" value="CAF1225979.1"/>
    <property type="molecule type" value="Genomic_DNA"/>
</dbReference>
<reference evidence="1" key="1">
    <citation type="submission" date="2021-02" db="EMBL/GenBank/DDBJ databases">
        <authorList>
            <person name="Nowell W R."/>
        </authorList>
    </citation>
    <scope>NUCLEOTIDE SEQUENCE</scope>
</reference>
<dbReference type="EMBL" id="CAJNOI010000025">
    <property type="protein sequence ID" value="CAF0856037.1"/>
    <property type="molecule type" value="Genomic_DNA"/>
</dbReference>
<dbReference type="AlphaFoldDB" id="A0A813WCS6"/>
<evidence type="ECO:0000313" key="4">
    <source>
        <dbReference type="Proteomes" id="UP000663832"/>
    </source>
</evidence>
<sequence length="220" mass="25063">MSIDTGYIIIWLDAHIGSKENCRQMKQQFQVGLVEAAAVPPQPPDPIDDLICAMREYSAPVEFAQTDDEALNHIENNLACSKKIIFISSASLARQIIPEIQKKEFHIESYYIFCGDMTLHRDWAMDLMADGLEVQMFDFEVTLLTRLCRDMSNILIEDGKVSLKQNKPETALMYFQYAYALADKAVEYDKPKDPKDPHRPSTAYRGILDPLIKTAKQALQ</sequence>
<evidence type="ECO:0000313" key="3">
    <source>
        <dbReference type="EMBL" id="CAF1225979.1"/>
    </source>
</evidence>
<dbReference type="OrthoDB" id="9997451at2759"/>
<comment type="caution">
    <text evidence="1">The sequence shown here is derived from an EMBL/GenBank/DDBJ whole genome shotgun (WGS) entry which is preliminary data.</text>
</comment>
<gene>
    <name evidence="1" type="ORF">BJG266_LOCUS8114</name>
    <name evidence="2" type="ORF">QVE165_LOCUS25722</name>
    <name evidence="3" type="ORF">QVE165_LOCUS27166</name>
</gene>
<proteinExistence type="predicted"/>
<evidence type="ECO:0000313" key="1">
    <source>
        <dbReference type="EMBL" id="CAF0856037.1"/>
    </source>
</evidence>
<dbReference type="EMBL" id="CAJNOM010000187">
    <property type="protein sequence ID" value="CAF1199422.1"/>
    <property type="molecule type" value="Genomic_DNA"/>
</dbReference>
<accession>A0A813WCS6</accession>
<dbReference type="Proteomes" id="UP000663832">
    <property type="component" value="Unassembled WGS sequence"/>
</dbReference>
<name>A0A813WCS6_9BILA</name>